<proteinExistence type="predicted"/>
<dbReference type="Proteomes" id="UP000014174">
    <property type="component" value="Unassembled WGS sequence"/>
</dbReference>
<protein>
    <submittedName>
        <fullName evidence="3">Putative purple acid phosphatase</fullName>
    </submittedName>
</protein>
<dbReference type="PANTHER" id="PTHR22953:SF153">
    <property type="entry name" value="PURPLE ACID PHOSPHATASE"/>
    <property type="match status" value="1"/>
</dbReference>
<dbReference type="GO" id="GO:0003993">
    <property type="term" value="F:acid phosphatase activity"/>
    <property type="evidence" value="ECO:0007669"/>
    <property type="project" value="InterPro"/>
</dbReference>
<evidence type="ECO:0000313" key="4">
    <source>
        <dbReference type="Proteomes" id="UP000014174"/>
    </source>
</evidence>
<dbReference type="STRING" id="1150600.ADIARSV_2557"/>
<dbReference type="PATRIC" id="fig|1150600.3.peg.2531"/>
<dbReference type="EMBL" id="AQPN01000090">
    <property type="protein sequence ID" value="EOR94316.1"/>
    <property type="molecule type" value="Genomic_DNA"/>
</dbReference>
<dbReference type="GO" id="GO:0046872">
    <property type="term" value="F:metal ion binding"/>
    <property type="evidence" value="ECO:0007669"/>
    <property type="project" value="InterPro"/>
</dbReference>
<comment type="caution">
    <text evidence="3">The sequence shown here is derived from an EMBL/GenBank/DDBJ whole genome shotgun (WGS) entry which is preliminary data.</text>
</comment>
<evidence type="ECO:0000256" key="1">
    <source>
        <dbReference type="ARBA" id="ARBA00022729"/>
    </source>
</evidence>
<name>R9GRH1_9SPHI</name>
<evidence type="ECO:0000259" key="2">
    <source>
        <dbReference type="Pfam" id="PF00149"/>
    </source>
</evidence>
<dbReference type="Pfam" id="PF00149">
    <property type="entry name" value="Metallophos"/>
    <property type="match status" value="1"/>
</dbReference>
<dbReference type="eggNOG" id="COG1409">
    <property type="taxonomic scope" value="Bacteria"/>
</dbReference>
<dbReference type="SUPFAM" id="SSF56300">
    <property type="entry name" value="Metallo-dependent phosphatases"/>
    <property type="match status" value="1"/>
</dbReference>
<evidence type="ECO:0000313" key="3">
    <source>
        <dbReference type="EMBL" id="EOR94316.1"/>
    </source>
</evidence>
<sequence length="402" mass="45874">MENKVNRRNFIQLVSASTILAATGSPLVSFASKSEKVETGKITFLSKPYLQNPEPTAISVFWLTNRPCYSWVEISAVNESPIKVHSTTNGLVDANNRIHKIIIENLRPSTAYTYKVFSKDIILYEPYKLVYGDVIESDTYHFTTWEKDADSVSLLILNDIHDHPESFPLLMQLNGDQPYDFVFLNGDMFDFQKDENQLIEHLLQPCAEAFSTGKPFLFVRGNHETRGIFSRNLADYFENINKSNYFSFTQGPVYFIALDTGEDKEDSDREYGGLSDFDGYREEQAIWLEQQLKSQAFKKAKFKVVLMHIPHYHSGEWHGTVHCRKLFGPLFNKHKIDMLISGHTHVYGVHKPQEGHNFPIIIGGGPNPSGRTIMRLTANQKTMNLVMTRDTGEVVGKYTVSK</sequence>
<dbReference type="PROSITE" id="PS51318">
    <property type="entry name" value="TAT"/>
    <property type="match status" value="1"/>
</dbReference>
<dbReference type="InterPro" id="IPR006311">
    <property type="entry name" value="TAT_signal"/>
</dbReference>
<dbReference type="AlphaFoldDB" id="R9GRH1"/>
<dbReference type="Gene3D" id="3.60.21.10">
    <property type="match status" value="1"/>
</dbReference>
<gene>
    <name evidence="3" type="ORF">ADIARSV_2557</name>
</gene>
<dbReference type="RefSeq" id="WP_016195788.1">
    <property type="nucleotide sequence ID" value="NZ_AQPN01000090.1"/>
</dbReference>
<organism evidence="3 4">
    <name type="scientific">Arcticibacter svalbardensis MN12-7</name>
    <dbReference type="NCBI Taxonomy" id="1150600"/>
    <lineage>
        <taxon>Bacteria</taxon>
        <taxon>Pseudomonadati</taxon>
        <taxon>Bacteroidota</taxon>
        <taxon>Sphingobacteriia</taxon>
        <taxon>Sphingobacteriales</taxon>
        <taxon>Sphingobacteriaceae</taxon>
        <taxon>Arcticibacter</taxon>
    </lineage>
</organism>
<dbReference type="InterPro" id="IPR029052">
    <property type="entry name" value="Metallo-depent_PP-like"/>
</dbReference>
<dbReference type="PANTHER" id="PTHR22953">
    <property type="entry name" value="ACID PHOSPHATASE RELATED"/>
    <property type="match status" value="1"/>
</dbReference>
<dbReference type="InterPro" id="IPR008963">
    <property type="entry name" value="Purple_acid_Pase-like_N"/>
</dbReference>
<keyword evidence="1" id="KW-0732">Signal</keyword>
<keyword evidence="4" id="KW-1185">Reference proteome</keyword>
<accession>R9GRH1</accession>
<reference evidence="3 4" key="1">
    <citation type="journal article" date="2013" name="Genome Announc.">
        <title>Draft Genome Sequence of Arcticibacter svalbardensis Strain MN12-7T, a Member of the Family Sphingobacteriaceae Isolated from an Arctic Soil Sample.</title>
        <authorList>
            <person name="Shivaji S."/>
            <person name="Ara S."/>
            <person name="Prasad S."/>
            <person name="Manasa B.P."/>
            <person name="Begum Z."/>
            <person name="Singh A."/>
            <person name="Kumar Pinnaka A."/>
        </authorList>
    </citation>
    <scope>NUCLEOTIDE SEQUENCE [LARGE SCALE GENOMIC DNA]</scope>
    <source>
        <strain evidence="3 4">MN12-7</strain>
    </source>
</reference>
<dbReference type="InterPro" id="IPR004843">
    <property type="entry name" value="Calcineurin-like_PHP"/>
</dbReference>
<dbReference type="SUPFAM" id="SSF49363">
    <property type="entry name" value="Purple acid phosphatase, N-terminal domain"/>
    <property type="match status" value="1"/>
</dbReference>
<feature type="domain" description="Calcineurin-like phosphoesterase" evidence="2">
    <location>
        <begin position="154"/>
        <end position="347"/>
    </location>
</feature>
<dbReference type="OrthoDB" id="596345at2"/>
<dbReference type="InterPro" id="IPR039331">
    <property type="entry name" value="PAPs-like"/>
</dbReference>